<protein>
    <submittedName>
        <fullName evidence="2">Uncharacterized protein</fullName>
    </submittedName>
</protein>
<evidence type="ECO:0000313" key="2">
    <source>
        <dbReference type="EMBL" id="KAG9186394.1"/>
    </source>
</evidence>
<sequence length="206" mass="23400">MAPVAYDREQSFADREKLPKRATNPEEQDKIATANQLSSPILRLPGEIRTTIYTYVCFSTIIKHGEFTDSSDEGRSFNQTFLFTCNQFYCEAVKLMYSLATFELSGWPTLKSLNSKYRQFITSVQVDAKVALKAAAMVGEDKVKKELGGYDPERCLPGVKKLYVRGKFWTCGVYSRGALRAFFKNKDLYITGDKPKTWAEMLAKGY</sequence>
<comment type="caution">
    <text evidence="2">The sequence shown here is derived from an EMBL/GenBank/DDBJ whole genome shotgun (WGS) entry which is preliminary data.</text>
</comment>
<name>A0AAD4FF43_9PLEO</name>
<gene>
    <name evidence="2" type="ORF">G6011_02950</name>
</gene>
<dbReference type="PANTHER" id="PTHR42085:SF1">
    <property type="entry name" value="F-BOX DOMAIN-CONTAINING PROTEIN"/>
    <property type="match status" value="1"/>
</dbReference>
<dbReference type="InterPro" id="IPR038883">
    <property type="entry name" value="AN11006-like"/>
</dbReference>
<dbReference type="Proteomes" id="UP001199106">
    <property type="component" value="Unassembled WGS sequence"/>
</dbReference>
<proteinExistence type="predicted"/>
<organism evidence="2 3">
    <name type="scientific">Alternaria panax</name>
    <dbReference type="NCBI Taxonomy" id="48097"/>
    <lineage>
        <taxon>Eukaryota</taxon>
        <taxon>Fungi</taxon>
        <taxon>Dikarya</taxon>
        <taxon>Ascomycota</taxon>
        <taxon>Pezizomycotina</taxon>
        <taxon>Dothideomycetes</taxon>
        <taxon>Pleosporomycetidae</taxon>
        <taxon>Pleosporales</taxon>
        <taxon>Pleosporineae</taxon>
        <taxon>Pleosporaceae</taxon>
        <taxon>Alternaria</taxon>
        <taxon>Alternaria sect. Panax</taxon>
    </lineage>
</organism>
<dbReference type="AlphaFoldDB" id="A0AAD4FF43"/>
<dbReference type="EMBL" id="JAANER010000009">
    <property type="protein sequence ID" value="KAG9186394.1"/>
    <property type="molecule type" value="Genomic_DNA"/>
</dbReference>
<dbReference type="PANTHER" id="PTHR42085">
    <property type="entry name" value="F-BOX DOMAIN-CONTAINING PROTEIN"/>
    <property type="match status" value="1"/>
</dbReference>
<keyword evidence="3" id="KW-1185">Reference proteome</keyword>
<feature type="region of interest" description="Disordered" evidence="1">
    <location>
        <begin position="1"/>
        <end position="29"/>
    </location>
</feature>
<reference evidence="2" key="1">
    <citation type="submission" date="2021-07" db="EMBL/GenBank/DDBJ databases">
        <title>Genome Resource of American Ginseng Black Spot Pathogen Alternaria panax.</title>
        <authorList>
            <person name="Qiu C."/>
            <person name="Wang W."/>
            <person name="Liu Z."/>
        </authorList>
    </citation>
    <scope>NUCLEOTIDE SEQUENCE</scope>
    <source>
        <strain evidence="2">BNCC115425</strain>
    </source>
</reference>
<accession>A0AAD4FF43</accession>
<evidence type="ECO:0000313" key="3">
    <source>
        <dbReference type="Proteomes" id="UP001199106"/>
    </source>
</evidence>
<evidence type="ECO:0000256" key="1">
    <source>
        <dbReference type="SAM" id="MobiDB-lite"/>
    </source>
</evidence>